<evidence type="ECO:0000256" key="1">
    <source>
        <dbReference type="ARBA" id="ARBA00004651"/>
    </source>
</evidence>
<dbReference type="RefSeq" id="WP_186989027.1">
    <property type="nucleotide sequence ID" value="NZ_CP052909.1"/>
</dbReference>
<keyword evidence="9" id="KW-1185">Reference proteome</keyword>
<feature type="transmembrane region" description="Helical" evidence="7">
    <location>
        <begin position="411"/>
        <end position="432"/>
    </location>
</feature>
<protein>
    <submittedName>
        <fullName evidence="8">Polysaccharide biosynthesis protein CapK</fullName>
    </submittedName>
</protein>
<evidence type="ECO:0000256" key="2">
    <source>
        <dbReference type="ARBA" id="ARBA00007430"/>
    </source>
</evidence>
<comment type="similarity">
    <text evidence="2">Belongs to the polysaccharide synthase family.</text>
</comment>
<feature type="transmembrane region" description="Helical" evidence="7">
    <location>
        <begin position="114"/>
        <end position="135"/>
    </location>
</feature>
<reference evidence="8 9" key="1">
    <citation type="submission" date="2020-04" db="EMBL/GenBank/DDBJ databases">
        <title>Genome sequence of Altibacter aquimarinus strain ALE3EI.</title>
        <authorList>
            <person name="Oh H.-M."/>
            <person name="Jang D."/>
        </authorList>
    </citation>
    <scope>NUCLEOTIDE SEQUENCE [LARGE SCALE GENOMIC DNA]</scope>
    <source>
        <strain evidence="8 9">ALE3EI</strain>
    </source>
</reference>
<feature type="transmembrane region" description="Helical" evidence="7">
    <location>
        <begin position="438"/>
        <end position="460"/>
    </location>
</feature>
<comment type="subcellular location">
    <subcellularLocation>
        <location evidence="1">Cell membrane</location>
        <topology evidence="1">Multi-pass membrane protein</topology>
    </subcellularLocation>
</comment>
<feature type="transmembrane region" description="Helical" evidence="7">
    <location>
        <begin position="288"/>
        <end position="315"/>
    </location>
</feature>
<dbReference type="PANTHER" id="PTHR30250">
    <property type="entry name" value="PST FAMILY PREDICTED COLANIC ACID TRANSPORTER"/>
    <property type="match status" value="1"/>
</dbReference>
<dbReference type="KEGG" id="alti:ALE3EI_2413"/>
<dbReference type="Pfam" id="PF13440">
    <property type="entry name" value="Polysacc_synt_3"/>
    <property type="match status" value="1"/>
</dbReference>
<evidence type="ECO:0000256" key="3">
    <source>
        <dbReference type="ARBA" id="ARBA00022475"/>
    </source>
</evidence>
<evidence type="ECO:0000313" key="8">
    <source>
        <dbReference type="EMBL" id="QNJ98951.1"/>
    </source>
</evidence>
<dbReference type="AlphaFoldDB" id="A0A7G8PX85"/>
<gene>
    <name evidence="8" type="ORF">ALE3EI_2413</name>
</gene>
<feature type="transmembrane region" description="Helical" evidence="7">
    <location>
        <begin position="321"/>
        <end position="344"/>
    </location>
</feature>
<evidence type="ECO:0000256" key="7">
    <source>
        <dbReference type="SAM" id="Phobius"/>
    </source>
</evidence>
<keyword evidence="5 7" id="KW-1133">Transmembrane helix</keyword>
<dbReference type="GO" id="GO:0005886">
    <property type="term" value="C:plasma membrane"/>
    <property type="evidence" value="ECO:0007669"/>
    <property type="project" value="UniProtKB-SubCell"/>
</dbReference>
<feature type="transmembrane region" description="Helical" evidence="7">
    <location>
        <begin position="79"/>
        <end position="102"/>
    </location>
</feature>
<dbReference type="InterPro" id="IPR050833">
    <property type="entry name" value="Poly_Biosynth_Transport"/>
</dbReference>
<evidence type="ECO:0000256" key="4">
    <source>
        <dbReference type="ARBA" id="ARBA00022692"/>
    </source>
</evidence>
<dbReference type="PANTHER" id="PTHR30250:SF10">
    <property type="entry name" value="LIPOPOLYSACCHARIDE BIOSYNTHESIS PROTEIN WZXC"/>
    <property type="match status" value="1"/>
</dbReference>
<keyword evidence="3" id="KW-1003">Cell membrane</keyword>
<keyword evidence="4 7" id="KW-0812">Transmembrane</keyword>
<sequence>MSLGNIARSNALWSLLQQFSSQGINFVVIIFMTRMILPEDFGLMGMIYVFISIGVVLLEGGMTESLIRTKDPDTHDFSSVFYVNLISSIAVYALVYVSAPFIAKFYDQEVLTNIIRVFSLTFVISAFTAVQNAILVKELRFKRQIAIVIPALIISSIVGLTMAYHGYGVWSLVYMALVKAFLISVQLWFYASWKPTLSLQWGRVKHHFSFGYKIALMEILNSIFANIFNIFIGKNFAVAQVGYYTQANTLKQVPVSNIYGAINKVAYPIFSSIQDDAEKMLTVYRRMLLLMMFVLTPIMVCLIILAAPAITFLFTEKWLPALPYLQILCFAGILHPLVVFNMVIFKVKGRSDLYLYLGFINKLFIVIGIIATFKVGIIALLWSQVAAYFVSFLLNSFYLSRVMGYHFLKQLADLIPILLLNVFVGAVLYYVYGLLTSYGLGNFTVLLIGTTVSVLLYIVLSKMFKMNELIDLRSMVAHRSINFVNRRDQ</sequence>
<evidence type="ECO:0000256" key="5">
    <source>
        <dbReference type="ARBA" id="ARBA00022989"/>
    </source>
</evidence>
<feature type="transmembrane region" description="Helical" evidence="7">
    <location>
        <begin position="353"/>
        <end position="373"/>
    </location>
</feature>
<dbReference type="Proteomes" id="UP000515514">
    <property type="component" value="Chromosome"/>
</dbReference>
<proteinExistence type="inferred from homology"/>
<accession>A0A7G8PX85</accession>
<evidence type="ECO:0000313" key="9">
    <source>
        <dbReference type="Proteomes" id="UP000515514"/>
    </source>
</evidence>
<name>A0A7G8PX85_9FLAO</name>
<feature type="transmembrane region" description="Helical" evidence="7">
    <location>
        <begin position="173"/>
        <end position="193"/>
    </location>
</feature>
<feature type="transmembrane region" description="Helical" evidence="7">
    <location>
        <begin position="41"/>
        <end position="58"/>
    </location>
</feature>
<organism evidence="8 9">
    <name type="scientific">Constantimarinum furrinae</name>
    <dbReference type="NCBI Taxonomy" id="2562285"/>
    <lineage>
        <taxon>Bacteria</taxon>
        <taxon>Pseudomonadati</taxon>
        <taxon>Bacteroidota</taxon>
        <taxon>Flavobacteriia</taxon>
        <taxon>Flavobacteriales</taxon>
        <taxon>Flavobacteriaceae</taxon>
        <taxon>Altibacter/Constantimarinum group</taxon>
        <taxon>Constantimarinum</taxon>
    </lineage>
</organism>
<feature type="transmembrane region" description="Helical" evidence="7">
    <location>
        <begin position="379"/>
        <end position="399"/>
    </location>
</feature>
<dbReference type="EMBL" id="CP052909">
    <property type="protein sequence ID" value="QNJ98951.1"/>
    <property type="molecule type" value="Genomic_DNA"/>
</dbReference>
<feature type="transmembrane region" description="Helical" evidence="7">
    <location>
        <begin position="147"/>
        <end position="167"/>
    </location>
</feature>
<keyword evidence="6 7" id="KW-0472">Membrane</keyword>
<evidence type="ECO:0000256" key="6">
    <source>
        <dbReference type="ARBA" id="ARBA00023136"/>
    </source>
</evidence>
<dbReference type="CDD" id="cd13127">
    <property type="entry name" value="MATE_tuaB_like"/>
    <property type="match status" value="1"/>
</dbReference>